<dbReference type="Proteomes" id="UP001223586">
    <property type="component" value="Unassembled WGS sequence"/>
</dbReference>
<keyword evidence="1" id="KW-1133">Transmembrane helix</keyword>
<feature type="transmembrane region" description="Helical" evidence="1">
    <location>
        <begin position="179"/>
        <end position="199"/>
    </location>
</feature>
<feature type="transmembrane region" description="Helical" evidence="1">
    <location>
        <begin position="205"/>
        <end position="227"/>
    </location>
</feature>
<keyword evidence="3" id="KW-1185">Reference proteome</keyword>
<keyword evidence="1" id="KW-0812">Transmembrane</keyword>
<feature type="transmembrane region" description="Helical" evidence="1">
    <location>
        <begin position="239"/>
        <end position="259"/>
    </location>
</feature>
<evidence type="ECO:0000313" key="2">
    <source>
        <dbReference type="EMBL" id="MDQ0177127.1"/>
    </source>
</evidence>
<name>A0ABT9WUZ6_9BACI</name>
<feature type="transmembrane region" description="Helical" evidence="1">
    <location>
        <begin position="112"/>
        <end position="134"/>
    </location>
</feature>
<keyword evidence="1" id="KW-0472">Membrane</keyword>
<dbReference type="RefSeq" id="WP_307230863.1">
    <property type="nucleotide sequence ID" value="NZ_JAUSTT010000019.1"/>
</dbReference>
<feature type="transmembrane region" description="Helical" evidence="1">
    <location>
        <begin position="32"/>
        <end position="50"/>
    </location>
</feature>
<feature type="transmembrane region" description="Helical" evidence="1">
    <location>
        <begin position="146"/>
        <end position="172"/>
    </location>
</feature>
<dbReference type="InterPro" id="IPR008875">
    <property type="entry name" value="TraX"/>
</dbReference>
<reference evidence="2 3" key="1">
    <citation type="submission" date="2023-07" db="EMBL/GenBank/DDBJ databases">
        <title>Genomic Encyclopedia of Type Strains, Phase IV (KMG-IV): sequencing the most valuable type-strain genomes for metagenomic binning, comparative biology and taxonomic classification.</title>
        <authorList>
            <person name="Goeker M."/>
        </authorList>
    </citation>
    <scope>NUCLEOTIDE SEQUENCE [LARGE SCALE GENOMIC DNA]</scope>
    <source>
        <strain evidence="2 3">DSM 23837</strain>
    </source>
</reference>
<dbReference type="EMBL" id="JAUSTT010000019">
    <property type="protein sequence ID" value="MDQ0177127.1"/>
    <property type="molecule type" value="Genomic_DNA"/>
</dbReference>
<gene>
    <name evidence="2" type="ORF">J2S08_003006</name>
</gene>
<comment type="caution">
    <text evidence="2">The sequence shown here is derived from an EMBL/GenBank/DDBJ whole genome shotgun (WGS) entry which is preliminary data.</text>
</comment>
<proteinExistence type="predicted"/>
<evidence type="ECO:0000256" key="1">
    <source>
        <dbReference type="SAM" id="Phobius"/>
    </source>
</evidence>
<feature type="transmembrane region" description="Helical" evidence="1">
    <location>
        <begin position="86"/>
        <end position="105"/>
    </location>
</feature>
<evidence type="ECO:0000313" key="3">
    <source>
        <dbReference type="Proteomes" id="UP001223586"/>
    </source>
</evidence>
<sequence>MTTTTLKLLALVFMLIDHIGQFIPETPIWFRWIGRISAPLFIFCVIWGFSYTSNKRKYLTRMYLFGVGMAIINLVINYVFRYTYVSITNNIFTTLFLIGFTIFLMNQKEKKYLLGFIIWQFISTFLCLMIAELIPSVPYILQSHMFYGSLFGNIMFTEGGPLFVMLGVLFYVMRNNKKAFIICFSIFTIICYFLVRRYGYHMGGFFSYFVPFADYQWLMIAALPFMLLYNGKKGLGLKYFFYIFYPLHIVILYLIGISLRQ</sequence>
<dbReference type="Pfam" id="PF05857">
    <property type="entry name" value="TraX"/>
    <property type="match status" value="1"/>
</dbReference>
<feature type="transmembrane region" description="Helical" evidence="1">
    <location>
        <begin position="62"/>
        <end position="80"/>
    </location>
</feature>
<organism evidence="2 3">
    <name type="scientific">Bacillus chungangensis</name>
    <dbReference type="NCBI Taxonomy" id="587633"/>
    <lineage>
        <taxon>Bacteria</taxon>
        <taxon>Bacillati</taxon>
        <taxon>Bacillota</taxon>
        <taxon>Bacilli</taxon>
        <taxon>Bacillales</taxon>
        <taxon>Bacillaceae</taxon>
        <taxon>Bacillus</taxon>
    </lineage>
</organism>
<accession>A0ABT9WUZ6</accession>
<protein>
    <submittedName>
        <fullName evidence="2">Na+/phosphate symporter</fullName>
    </submittedName>
</protein>